<feature type="domain" description="HTH bat-type" evidence="1">
    <location>
        <begin position="171"/>
        <end position="222"/>
    </location>
</feature>
<dbReference type="PANTHER" id="PTHR34236:SF1">
    <property type="entry name" value="DIMETHYL SULFOXIDE REDUCTASE TRANSCRIPTIONAL ACTIVATOR"/>
    <property type="match status" value="1"/>
</dbReference>
<dbReference type="KEGG" id="tagg:NF865_06760"/>
<dbReference type="PANTHER" id="PTHR34236">
    <property type="entry name" value="DIMETHYL SULFOXIDE REDUCTASE TRANSCRIPTIONAL ACTIVATOR"/>
    <property type="match status" value="1"/>
</dbReference>
<reference evidence="2" key="2">
    <citation type="submission" date="2022-06" db="EMBL/GenBank/DDBJ databases">
        <authorList>
            <person name="Park Y.-J."/>
        </authorList>
    </citation>
    <scope>NUCLEOTIDE SEQUENCE</scope>
    <source>
        <strain evidence="2">TY</strain>
    </source>
</reference>
<accession>A0A9E7MWD9</accession>
<sequence>MNMNTEEIVEIGVRQQGWRSSLTTTLLDSKIEKISFFFKDILAFSTQYVLNAPPRCIYEFLNQDGNVIDYHVIEVSENMSFVVTWEKLEHLTPYFVEAGFYPLYPPVVEKGITKWLLATRPSLTSFSKLFELLEKANVNIVYINRMEIQEAKKEILTYVCKANIFIDLPILSEIEEKILKKCLDEGYYEFPRKKSLRDISKALNMSPSTFSYTLRKAEKKIISWVLNSKFYKKQP</sequence>
<protein>
    <submittedName>
        <fullName evidence="2">Helix-turn-helix domain-containing protein</fullName>
    </submittedName>
</protein>
<dbReference type="Proteomes" id="UP001055732">
    <property type="component" value="Chromosome"/>
</dbReference>
<evidence type="ECO:0000313" key="3">
    <source>
        <dbReference type="Proteomes" id="UP001055732"/>
    </source>
</evidence>
<reference evidence="2" key="1">
    <citation type="journal article" date="1998" name="Int. J. Syst. Bacteriol. 48 Pt">
        <title>Thermococcus guaymasensis sp. nov. and Thermococcus aggregans sp. nov., two novel thermophilic archaea isolated from the Guaymas Basin hydrothermal vent site.</title>
        <authorList>
            <person name="Canganella F."/>
            <person name="Jones W.J."/>
            <person name="Gambacorta A."/>
            <person name="Antranikian G."/>
        </authorList>
    </citation>
    <scope>NUCLEOTIDE SEQUENCE</scope>
    <source>
        <strain evidence="2">TY</strain>
    </source>
</reference>
<dbReference type="RefSeq" id="WP_253303997.1">
    <property type="nucleotide sequence ID" value="NZ_CP099582.1"/>
</dbReference>
<keyword evidence="3" id="KW-1185">Reference proteome</keyword>
<dbReference type="AlphaFoldDB" id="A0A9E7MWD9"/>
<proteinExistence type="predicted"/>
<dbReference type="EMBL" id="CP099582">
    <property type="protein sequence ID" value="USS40040.1"/>
    <property type="molecule type" value="Genomic_DNA"/>
</dbReference>
<dbReference type="Pfam" id="PF04967">
    <property type="entry name" value="HTH_10"/>
    <property type="match status" value="1"/>
</dbReference>
<dbReference type="InterPro" id="IPR007050">
    <property type="entry name" value="HTH_bacterioopsin"/>
</dbReference>
<name>A0A9E7MWD9_THEAG</name>
<evidence type="ECO:0000313" key="2">
    <source>
        <dbReference type="EMBL" id="USS40040.1"/>
    </source>
</evidence>
<gene>
    <name evidence="2" type="ORF">NF865_06760</name>
</gene>
<organism evidence="2 3">
    <name type="scientific">Thermococcus aggregans</name>
    <dbReference type="NCBI Taxonomy" id="110163"/>
    <lineage>
        <taxon>Archaea</taxon>
        <taxon>Methanobacteriati</taxon>
        <taxon>Methanobacteriota</taxon>
        <taxon>Thermococci</taxon>
        <taxon>Thermococcales</taxon>
        <taxon>Thermococcaceae</taxon>
        <taxon>Thermococcus</taxon>
    </lineage>
</organism>
<evidence type="ECO:0000259" key="1">
    <source>
        <dbReference type="Pfam" id="PF04967"/>
    </source>
</evidence>